<accession>A0ABS4XC17</accession>
<keyword evidence="1" id="KW-0472">Membrane</keyword>
<evidence type="ECO:0000313" key="3">
    <source>
        <dbReference type="Proteomes" id="UP001296993"/>
    </source>
</evidence>
<protein>
    <recommendedName>
        <fullName evidence="4">SHOCT domain-containing protein</fullName>
    </recommendedName>
</protein>
<evidence type="ECO:0008006" key="4">
    <source>
        <dbReference type="Google" id="ProtNLM"/>
    </source>
</evidence>
<name>A0ABS4XC17_9MICC</name>
<keyword evidence="1" id="KW-0812">Transmembrane</keyword>
<keyword evidence="3" id="KW-1185">Reference proteome</keyword>
<keyword evidence="1" id="KW-1133">Transmembrane helix</keyword>
<gene>
    <name evidence="2" type="ORF">JOF47_001521</name>
</gene>
<dbReference type="EMBL" id="JAGIOF010000001">
    <property type="protein sequence ID" value="MBP2386010.1"/>
    <property type="molecule type" value="Genomic_DNA"/>
</dbReference>
<feature type="transmembrane region" description="Helical" evidence="1">
    <location>
        <begin position="7"/>
        <end position="31"/>
    </location>
</feature>
<evidence type="ECO:0000256" key="1">
    <source>
        <dbReference type="SAM" id="Phobius"/>
    </source>
</evidence>
<proteinExistence type="predicted"/>
<sequence length="122" mass="13915">MDFWENFWDLLWFTFWFYLVIAFVGVLFWIVGDLFRDKMLNGWFKALWIIGLVFLPIVGSLAYLIARGAGMAERNQRYTQAHHVHPAAGESPGDAITKARALLDAGSITSEEYELIKEGALT</sequence>
<comment type="caution">
    <text evidence="2">The sequence shown here is derived from an EMBL/GenBank/DDBJ whole genome shotgun (WGS) entry which is preliminary data.</text>
</comment>
<dbReference type="Proteomes" id="UP001296993">
    <property type="component" value="Unassembled WGS sequence"/>
</dbReference>
<organism evidence="2 3">
    <name type="scientific">Paeniglutamicibacter kerguelensis</name>
    <dbReference type="NCBI Taxonomy" id="254788"/>
    <lineage>
        <taxon>Bacteria</taxon>
        <taxon>Bacillati</taxon>
        <taxon>Actinomycetota</taxon>
        <taxon>Actinomycetes</taxon>
        <taxon>Micrococcales</taxon>
        <taxon>Micrococcaceae</taxon>
        <taxon>Paeniglutamicibacter</taxon>
    </lineage>
</organism>
<dbReference type="RefSeq" id="WP_209996983.1">
    <property type="nucleotide sequence ID" value="NZ_BAAAJY010000003.1"/>
</dbReference>
<evidence type="ECO:0000313" key="2">
    <source>
        <dbReference type="EMBL" id="MBP2386010.1"/>
    </source>
</evidence>
<feature type="transmembrane region" description="Helical" evidence="1">
    <location>
        <begin position="43"/>
        <end position="66"/>
    </location>
</feature>
<reference evidence="2 3" key="1">
    <citation type="submission" date="2021-03" db="EMBL/GenBank/DDBJ databases">
        <title>Sequencing the genomes of 1000 actinobacteria strains.</title>
        <authorList>
            <person name="Klenk H.-P."/>
        </authorList>
    </citation>
    <scope>NUCLEOTIDE SEQUENCE [LARGE SCALE GENOMIC DNA]</scope>
    <source>
        <strain evidence="2 3">DSM 15797</strain>
    </source>
</reference>